<proteinExistence type="inferred from homology"/>
<dbReference type="Gene3D" id="3.40.50.2000">
    <property type="entry name" value="Glycogen Phosphorylase B"/>
    <property type="match status" value="2"/>
</dbReference>
<dbReference type="PROSITE" id="PS00375">
    <property type="entry name" value="UDPGT"/>
    <property type="match status" value="1"/>
</dbReference>
<keyword evidence="4" id="KW-1185">Reference proteome</keyword>
<dbReference type="EMBL" id="JBHMBL010000001">
    <property type="protein sequence ID" value="MFB9642184.1"/>
    <property type="molecule type" value="Genomic_DNA"/>
</dbReference>
<dbReference type="RefSeq" id="WP_157424918.1">
    <property type="nucleotide sequence ID" value="NZ_BAAANI010000007.1"/>
</dbReference>
<dbReference type="Pfam" id="PF00201">
    <property type="entry name" value="UDPGT"/>
    <property type="match status" value="1"/>
</dbReference>
<evidence type="ECO:0000256" key="2">
    <source>
        <dbReference type="RuleBase" id="RU003718"/>
    </source>
</evidence>
<sequence>MTDGRLTILFMPESAYGPTNNCIGIGHALLERGHRVVFAAERSWEGKLAALGFEEDLVDLAPPADDADDAAEQDAGQFWKDYIREVSPEFRKTTAEQLETVTLPIWQALVDGAKYCEPQLHAIIDRVRPDVIIEDNVIAFPALVTAGVPFVRIVSCNPLEVPGDEIAPVFSGLAAEDRAAWPAFRAEYERTHRQLWQEFDAWVQEQGAPALPELEFIHHGDENLYVYPEVLDYHGERPLDETWHRLDSSVRQTEQAPADLPASFTDGSRPLVYFSLGSLGSADVELMQRVIAALADQPVNVIVSKGPLHGEFELADNMWGAEFLPQTTILPLVDLVITHGGNNTTTEALHFGKPMVLLPLFWDQYDNAQRVHEQGYGLRLDPYRFTPEELAGAVRSLLDDVALRERVAAAGADIRSRDGLSAAADVIERVGSRERV</sequence>
<comment type="similarity">
    <text evidence="2">Belongs to the UDP-glycosyltransferase family.</text>
</comment>
<name>A0ABV5SPC8_9MICO</name>
<dbReference type="CDD" id="cd03784">
    <property type="entry name" value="GT1_Gtf-like"/>
    <property type="match status" value="1"/>
</dbReference>
<accession>A0ABV5SPC8</accession>
<dbReference type="Proteomes" id="UP001589667">
    <property type="component" value="Unassembled WGS sequence"/>
</dbReference>
<evidence type="ECO:0000256" key="1">
    <source>
        <dbReference type="ARBA" id="ARBA00022679"/>
    </source>
</evidence>
<dbReference type="InterPro" id="IPR002213">
    <property type="entry name" value="UDP_glucos_trans"/>
</dbReference>
<organism evidence="3 4">
    <name type="scientific">Agromyces lapidis</name>
    <dbReference type="NCBI Taxonomy" id="279574"/>
    <lineage>
        <taxon>Bacteria</taxon>
        <taxon>Bacillati</taxon>
        <taxon>Actinomycetota</taxon>
        <taxon>Actinomycetes</taxon>
        <taxon>Micrococcales</taxon>
        <taxon>Microbacteriaceae</taxon>
        <taxon>Agromyces</taxon>
    </lineage>
</organism>
<protein>
    <submittedName>
        <fullName evidence="3">Glycosyltransferase</fullName>
    </submittedName>
</protein>
<dbReference type="InterPro" id="IPR050426">
    <property type="entry name" value="Glycosyltransferase_28"/>
</dbReference>
<keyword evidence="2" id="KW-0328">Glycosyltransferase</keyword>
<reference evidence="3 4" key="1">
    <citation type="submission" date="2024-09" db="EMBL/GenBank/DDBJ databases">
        <authorList>
            <person name="Sun Q."/>
            <person name="Mori K."/>
        </authorList>
    </citation>
    <scope>NUCLEOTIDE SEQUENCE [LARGE SCALE GENOMIC DNA]</scope>
    <source>
        <strain evidence="3 4">JCM 14321</strain>
    </source>
</reference>
<evidence type="ECO:0000313" key="4">
    <source>
        <dbReference type="Proteomes" id="UP001589667"/>
    </source>
</evidence>
<dbReference type="SUPFAM" id="SSF53756">
    <property type="entry name" value="UDP-Glycosyltransferase/glycogen phosphorylase"/>
    <property type="match status" value="1"/>
</dbReference>
<dbReference type="PANTHER" id="PTHR48050:SF13">
    <property type="entry name" value="STEROL 3-BETA-GLUCOSYLTRANSFERASE UGT80A2"/>
    <property type="match status" value="1"/>
</dbReference>
<evidence type="ECO:0000313" key="3">
    <source>
        <dbReference type="EMBL" id="MFB9642184.1"/>
    </source>
</evidence>
<dbReference type="InterPro" id="IPR035595">
    <property type="entry name" value="UDP_glycos_trans_CS"/>
</dbReference>
<dbReference type="PANTHER" id="PTHR48050">
    <property type="entry name" value="STEROL 3-BETA-GLUCOSYLTRANSFERASE"/>
    <property type="match status" value="1"/>
</dbReference>
<comment type="caution">
    <text evidence="3">The sequence shown here is derived from an EMBL/GenBank/DDBJ whole genome shotgun (WGS) entry which is preliminary data.</text>
</comment>
<keyword evidence="1 2" id="KW-0808">Transferase</keyword>
<gene>
    <name evidence="3" type="ORF">ACFFQV_07770</name>
</gene>